<reference evidence="19" key="3">
    <citation type="submission" date="2025-09" db="UniProtKB">
        <authorList>
            <consortium name="Ensembl"/>
        </authorList>
    </citation>
    <scope>IDENTIFICATION</scope>
</reference>
<dbReference type="PANTHER" id="PTHR18834:SF2">
    <property type="entry name" value="STEROID RECEPTOR RNA ACTIVATOR 1"/>
    <property type="match status" value="1"/>
</dbReference>
<dbReference type="FunFam" id="1.20.940.10:FF:000006">
    <property type="entry name" value="steroid receptor RNA activator 1"/>
    <property type="match status" value="1"/>
</dbReference>
<keyword evidence="6" id="KW-0805">Transcription regulation</keyword>
<dbReference type="GeneTree" id="ENSGT00390000001803"/>
<evidence type="ECO:0000256" key="7">
    <source>
        <dbReference type="ARBA" id="ARBA00023159"/>
    </source>
</evidence>
<dbReference type="GO" id="GO:0005929">
    <property type="term" value="C:cilium"/>
    <property type="evidence" value="ECO:0007669"/>
    <property type="project" value="Ensembl"/>
</dbReference>
<feature type="region of interest" description="Disordered" evidence="17">
    <location>
        <begin position="197"/>
        <end position="222"/>
    </location>
</feature>
<reference evidence="20" key="1">
    <citation type="submission" date="2018-12" db="EMBL/GenBank/DDBJ databases">
        <authorList>
            <person name="Yazar S."/>
        </authorList>
    </citation>
    <scope>NUCLEOTIDE SEQUENCE [LARGE SCALE GENOMIC DNA]</scope>
</reference>
<dbReference type="Gene3D" id="1.20.940.10">
    <property type="entry name" value="Functional domain of the splicing factor Prp18"/>
    <property type="match status" value="1"/>
</dbReference>
<dbReference type="InterPro" id="IPR040243">
    <property type="entry name" value="Steroid_recept_RNA_1"/>
</dbReference>
<dbReference type="GO" id="GO:0002153">
    <property type="term" value="F:steroid receptor RNA activator RNA binding"/>
    <property type="evidence" value="ECO:0007669"/>
    <property type="project" value="Ensembl"/>
</dbReference>
<evidence type="ECO:0000256" key="10">
    <source>
        <dbReference type="ARBA" id="ARBA00023242"/>
    </source>
</evidence>
<dbReference type="PANTHER" id="PTHR18834">
    <property type="entry name" value="STEROID RECEPTOR RNA ACTIVATOR 1"/>
    <property type="match status" value="1"/>
</dbReference>
<feature type="compositionally biased region" description="Basic and acidic residues" evidence="17">
    <location>
        <begin position="197"/>
        <end position="208"/>
    </location>
</feature>
<dbReference type="OMA" id="VPGIQHD"/>
<dbReference type="STRING" id="29139.ENSVURP00010022758"/>
<keyword evidence="10" id="KW-0539">Nucleus</keyword>
<gene>
    <name evidence="19" type="primary">SRA1</name>
</gene>
<dbReference type="InterPro" id="IPR009917">
    <property type="entry name" value="SRA1/Sec31"/>
</dbReference>
<dbReference type="GO" id="GO:0045662">
    <property type="term" value="P:negative regulation of myoblast differentiation"/>
    <property type="evidence" value="ECO:0007669"/>
    <property type="project" value="Ensembl"/>
</dbReference>
<evidence type="ECO:0000256" key="8">
    <source>
        <dbReference type="ARBA" id="ARBA00023163"/>
    </source>
</evidence>
<keyword evidence="4" id="KW-0597">Phosphoprotein</keyword>
<evidence type="ECO:0000313" key="19">
    <source>
        <dbReference type="Ensembl" id="ENSVURP00010022758.1"/>
    </source>
</evidence>
<keyword evidence="20" id="KW-1185">Reference proteome</keyword>
<dbReference type="Proteomes" id="UP000314987">
    <property type="component" value="Unassembled WGS sequence"/>
</dbReference>
<evidence type="ECO:0000256" key="3">
    <source>
        <dbReference type="ARBA" id="ARBA00022490"/>
    </source>
</evidence>
<evidence type="ECO:0000256" key="15">
    <source>
        <dbReference type="ARBA" id="ARBA00073527"/>
    </source>
</evidence>
<dbReference type="GO" id="GO:0005654">
    <property type="term" value="C:nucleoplasm"/>
    <property type="evidence" value="ECO:0007669"/>
    <property type="project" value="Ensembl"/>
</dbReference>
<comment type="similarity">
    <text evidence="13">Belongs to the SRA1 family.</text>
</comment>
<dbReference type="Pfam" id="PF07304">
    <property type="entry name" value="SRA1"/>
    <property type="match status" value="1"/>
</dbReference>
<dbReference type="GO" id="GO:1990904">
    <property type="term" value="C:ribonucleoprotein complex"/>
    <property type="evidence" value="ECO:0007669"/>
    <property type="project" value="UniProtKB-KW"/>
</dbReference>
<comment type="function">
    <text evidence="12">Functional RNA which acts as a transcriptional coactivator that selectively enhances steroid receptor-mediated transactivation ligand-independently through a mechanism involving the modulating N-terminal domain (AF-1) of steroid receptors. Also mediates transcriptional coactivation of steroid receptors ligand-dependently through the steroid-binding domain (AF-2). Enhances cellular proliferation and differentiation and promotes apoptosis in vivo. May play a role in tumorigenesis.</text>
</comment>
<name>A0A4X2LFQ1_VOMUR</name>
<evidence type="ECO:0000256" key="6">
    <source>
        <dbReference type="ARBA" id="ARBA00023015"/>
    </source>
</evidence>
<evidence type="ECO:0000256" key="17">
    <source>
        <dbReference type="SAM" id="MobiDB-lite"/>
    </source>
</evidence>
<evidence type="ECO:0000256" key="11">
    <source>
        <dbReference type="ARBA" id="ARBA00023274"/>
    </source>
</evidence>
<evidence type="ECO:0000256" key="13">
    <source>
        <dbReference type="ARBA" id="ARBA00061450"/>
    </source>
</evidence>
<evidence type="ECO:0000256" key="14">
    <source>
        <dbReference type="ARBA" id="ARBA00063541"/>
    </source>
</evidence>
<keyword evidence="5" id="KW-0053">Apoptosis</keyword>
<evidence type="ECO:0000256" key="12">
    <source>
        <dbReference type="ARBA" id="ARBA00059202"/>
    </source>
</evidence>
<evidence type="ECO:0000259" key="18">
    <source>
        <dbReference type="Pfam" id="PF07304"/>
    </source>
</evidence>
<keyword evidence="9" id="KW-0675">Receptor</keyword>
<sequence length="222" mass="24414">MAELYVKPGNKDRGWNDPPQFSYGLQTQASSHKKTPLTKRVAAPQDGAPKVPASEPFAGAPPVGPPPLLTKAPGPPLWGNSSPLRLEPTSSPVICETMLEDVLGPLEQALEDCRAHAQKQVFDDISRRLALLQGQWKSEKLSVPVRKRMTLLVHELRNHNWDGADDIHRSLMVDHVTEVSQWMVGVKRLIAERRSLPSGEAAKEKPTTTEENEEVSGLSATL</sequence>
<comment type="subcellular location">
    <subcellularLocation>
        <location evidence="2">Cytoplasm</location>
    </subcellularLocation>
    <subcellularLocation>
        <location evidence="1">Nucleus</location>
    </subcellularLocation>
</comment>
<reference evidence="19" key="2">
    <citation type="submission" date="2025-08" db="UniProtKB">
        <authorList>
            <consortium name="Ensembl"/>
        </authorList>
    </citation>
    <scope>IDENTIFICATION</scope>
</reference>
<keyword evidence="8" id="KW-0804">Transcription</keyword>
<evidence type="ECO:0000256" key="16">
    <source>
        <dbReference type="ARBA" id="ARBA00081120"/>
    </source>
</evidence>
<organism evidence="19 20">
    <name type="scientific">Vombatus ursinus</name>
    <name type="common">Common wombat</name>
    <dbReference type="NCBI Taxonomy" id="29139"/>
    <lineage>
        <taxon>Eukaryota</taxon>
        <taxon>Metazoa</taxon>
        <taxon>Chordata</taxon>
        <taxon>Craniata</taxon>
        <taxon>Vertebrata</taxon>
        <taxon>Euteleostomi</taxon>
        <taxon>Mammalia</taxon>
        <taxon>Metatheria</taxon>
        <taxon>Diprotodontia</taxon>
        <taxon>Vombatidae</taxon>
        <taxon>Vombatus</taxon>
    </lineage>
</organism>
<dbReference type="GO" id="GO:0005829">
    <property type="term" value="C:cytosol"/>
    <property type="evidence" value="ECO:0007669"/>
    <property type="project" value="Ensembl"/>
</dbReference>
<evidence type="ECO:0000256" key="4">
    <source>
        <dbReference type="ARBA" id="ARBA00022553"/>
    </source>
</evidence>
<dbReference type="AlphaFoldDB" id="A0A4X2LFQ1"/>
<evidence type="ECO:0000313" key="20">
    <source>
        <dbReference type="Proteomes" id="UP000314987"/>
    </source>
</evidence>
<evidence type="ECO:0000256" key="2">
    <source>
        <dbReference type="ARBA" id="ARBA00004496"/>
    </source>
</evidence>
<evidence type="ECO:0000256" key="9">
    <source>
        <dbReference type="ARBA" id="ARBA00023170"/>
    </source>
</evidence>
<dbReference type="GO" id="GO:0003713">
    <property type="term" value="F:transcription coactivator activity"/>
    <property type="evidence" value="ECO:0007669"/>
    <property type="project" value="InterPro"/>
</dbReference>
<keyword evidence="3" id="KW-0963">Cytoplasm</keyword>
<keyword evidence="11" id="KW-0687">Ribonucleoprotein</keyword>
<proteinExistence type="inferred from homology"/>
<evidence type="ECO:0000256" key="5">
    <source>
        <dbReference type="ARBA" id="ARBA00022703"/>
    </source>
</evidence>
<feature type="region of interest" description="Disordered" evidence="17">
    <location>
        <begin position="1"/>
        <end position="64"/>
    </location>
</feature>
<evidence type="ECO:0000256" key="1">
    <source>
        <dbReference type="ARBA" id="ARBA00004123"/>
    </source>
</evidence>
<protein>
    <recommendedName>
        <fullName evidence="15">Steroid receptor RNA activator 1</fullName>
    </recommendedName>
    <alternativeName>
        <fullName evidence="16">Steroid receptor RNA activator protein</fullName>
    </alternativeName>
</protein>
<dbReference type="GO" id="GO:0045171">
    <property type="term" value="C:intercellular bridge"/>
    <property type="evidence" value="ECO:0007669"/>
    <property type="project" value="Ensembl"/>
</dbReference>
<dbReference type="GO" id="GO:0015630">
    <property type="term" value="C:microtubule cytoskeleton"/>
    <property type="evidence" value="ECO:0007669"/>
    <property type="project" value="Ensembl"/>
</dbReference>
<dbReference type="GO" id="GO:0005886">
    <property type="term" value="C:plasma membrane"/>
    <property type="evidence" value="ECO:0007669"/>
    <property type="project" value="Ensembl"/>
</dbReference>
<dbReference type="GO" id="GO:0006915">
    <property type="term" value="P:apoptotic process"/>
    <property type="evidence" value="ECO:0007669"/>
    <property type="project" value="UniProtKB-KW"/>
</dbReference>
<dbReference type="GO" id="GO:0006357">
    <property type="term" value="P:regulation of transcription by RNA polymerase II"/>
    <property type="evidence" value="ECO:0007669"/>
    <property type="project" value="InterPro"/>
</dbReference>
<keyword evidence="7" id="KW-0010">Activator</keyword>
<accession>A0A4X2LFQ1</accession>
<comment type="subunit">
    <text evidence="14">SRA1 RNA exists in a ribonucleoprotein complex containing NCOA1. The RNA also forms a complex with PUS1 and RARG in the nucleus. Interacts with AR.</text>
</comment>
<feature type="domain" description="SRA1/Sec31" evidence="18">
    <location>
        <begin position="62"/>
        <end position="205"/>
    </location>
</feature>
<dbReference type="Ensembl" id="ENSVURT00010025900.1">
    <property type="protein sequence ID" value="ENSVURP00010022758.1"/>
    <property type="gene ID" value="ENSVURG00010017436.1"/>
</dbReference>